<protein>
    <submittedName>
        <fullName evidence="1">Isocitrate lyase/phosphoenolpyruvate mutase family protein</fullName>
    </submittedName>
</protein>
<reference evidence="1" key="1">
    <citation type="submission" date="2019-09" db="EMBL/GenBank/DDBJ databases">
        <authorList>
            <person name="Li J."/>
        </authorList>
    </citation>
    <scope>NUCLEOTIDE SEQUENCE [LARGE SCALE GENOMIC DNA]</scope>
    <source>
        <strain evidence="1">JCM 14732</strain>
    </source>
</reference>
<dbReference type="Gene3D" id="6.10.250.2750">
    <property type="match status" value="1"/>
</dbReference>
<dbReference type="PANTHER" id="PTHR42905:SF16">
    <property type="entry name" value="CARBOXYPHOSPHONOENOLPYRUVATE PHOSPHONOMUTASE-LIKE PROTEIN (AFU_ORTHOLOGUE AFUA_5G07230)"/>
    <property type="match status" value="1"/>
</dbReference>
<dbReference type="Gene3D" id="3.20.20.60">
    <property type="entry name" value="Phosphoenolpyruvate-binding domains"/>
    <property type="match status" value="1"/>
</dbReference>
<dbReference type="GO" id="GO:0016829">
    <property type="term" value="F:lyase activity"/>
    <property type="evidence" value="ECO:0007669"/>
    <property type="project" value="UniProtKB-KW"/>
</dbReference>
<dbReference type="InterPro" id="IPR015813">
    <property type="entry name" value="Pyrv/PenolPyrv_kinase-like_dom"/>
</dbReference>
<dbReference type="RefSeq" id="WP_149690550.1">
    <property type="nucleotide sequence ID" value="NZ_SDPQ02000003.1"/>
</dbReference>
<keyword evidence="2" id="KW-1185">Reference proteome</keyword>
<accession>A0A5M4FDC3</accession>
<sequence>MTNDRAATFLALHQPGAGFLLPNAWDGGSARILEQVGFSAIATTSAGIAFSLGRADAHMEGAEMLDCIAVIVDAVECPVTADLESGYGDTAEDVADTITQAVAVGVVGCNLEDAIQPGELIPIAAGRERVEAARSSAPKGTFVLNARTDTYMANHPDAFAETIRRAEQYVAAGADCIFVPGVSDADEIRRLTAEIDAPVNVVAGLVEPVLDAATLRELGVARISIGGTLTRAALTLVENAGREMLEHGTFSFADGAISYGEFQQRFS</sequence>
<organism evidence="1 2">
    <name type="scientific">Aeromicrobium ginsengisoli</name>
    <dbReference type="NCBI Taxonomy" id="363867"/>
    <lineage>
        <taxon>Bacteria</taxon>
        <taxon>Bacillati</taxon>
        <taxon>Actinomycetota</taxon>
        <taxon>Actinomycetes</taxon>
        <taxon>Propionibacteriales</taxon>
        <taxon>Nocardioidaceae</taxon>
        <taxon>Aeromicrobium</taxon>
    </lineage>
</organism>
<dbReference type="AlphaFoldDB" id="A0A5M4FDC3"/>
<name>A0A5M4FDC3_9ACTN</name>
<dbReference type="OrthoDB" id="9780430at2"/>
<dbReference type="EMBL" id="SDPQ02000003">
    <property type="protein sequence ID" value="KAA1395902.1"/>
    <property type="molecule type" value="Genomic_DNA"/>
</dbReference>
<comment type="caution">
    <text evidence="1">The sequence shown here is derived from an EMBL/GenBank/DDBJ whole genome shotgun (WGS) entry which is preliminary data.</text>
</comment>
<evidence type="ECO:0000313" key="1">
    <source>
        <dbReference type="EMBL" id="KAA1395902.1"/>
    </source>
</evidence>
<dbReference type="InterPro" id="IPR040442">
    <property type="entry name" value="Pyrv_kinase-like_dom_sf"/>
</dbReference>
<dbReference type="PANTHER" id="PTHR42905">
    <property type="entry name" value="PHOSPHOENOLPYRUVATE CARBOXYLASE"/>
    <property type="match status" value="1"/>
</dbReference>
<evidence type="ECO:0000313" key="2">
    <source>
        <dbReference type="Proteomes" id="UP000380867"/>
    </source>
</evidence>
<dbReference type="CDD" id="cd00377">
    <property type="entry name" value="ICL_PEPM"/>
    <property type="match status" value="1"/>
</dbReference>
<proteinExistence type="predicted"/>
<dbReference type="Pfam" id="PF13714">
    <property type="entry name" value="PEP_mutase"/>
    <property type="match status" value="1"/>
</dbReference>
<gene>
    <name evidence="1" type="ORF">ESP70_017375</name>
</gene>
<dbReference type="Proteomes" id="UP000380867">
    <property type="component" value="Unassembled WGS sequence"/>
</dbReference>
<keyword evidence="1" id="KW-0456">Lyase</keyword>
<dbReference type="InterPro" id="IPR039556">
    <property type="entry name" value="ICL/PEPM"/>
</dbReference>
<dbReference type="SUPFAM" id="SSF51621">
    <property type="entry name" value="Phosphoenolpyruvate/pyruvate domain"/>
    <property type="match status" value="1"/>
</dbReference>